<dbReference type="Gene3D" id="1.10.375.10">
    <property type="entry name" value="Human Immunodeficiency Virus Type 1 Capsid Protein"/>
    <property type="match status" value="1"/>
</dbReference>
<dbReference type="Pfam" id="PF00075">
    <property type="entry name" value="RNase_H"/>
    <property type="match status" value="1"/>
</dbReference>
<accession>A0A3M0L7E3</accession>
<dbReference type="GO" id="GO:0019068">
    <property type="term" value="P:virion assembly"/>
    <property type="evidence" value="ECO:0007669"/>
    <property type="project" value="InterPro"/>
</dbReference>
<dbReference type="InterPro" id="IPR012337">
    <property type="entry name" value="RNaseH-like_sf"/>
</dbReference>
<keyword evidence="6" id="KW-0695">RNA-directed DNA polymerase</keyword>
<evidence type="ECO:0000256" key="5">
    <source>
        <dbReference type="ARBA" id="ARBA00022801"/>
    </source>
</evidence>
<dbReference type="Proteomes" id="UP000269221">
    <property type="component" value="Unassembled WGS sequence"/>
</dbReference>
<dbReference type="SUPFAM" id="SSF56672">
    <property type="entry name" value="DNA/RNA polymerases"/>
    <property type="match status" value="1"/>
</dbReference>
<dbReference type="Gene3D" id="3.30.420.10">
    <property type="entry name" value="Ribonuclease H-like superfamily/Ribonuclease H"/>
    <property type="match status" value="1"/>
</dbReference>
<dbReference type="InterPro" id="IPR041373">
    <property type="entry name" value="RT_RNaseH"/>
</dbReference>
<proteinExistence type="predicted"/>
<dbReference type="InterPro" id="IPR003036">
    <property type="entry name" value="Gag_P30"/>
</dbReference>
<dbReference type="GO" id="GO:0003676">
    <property type="term" value="F:nucleic acid binding"/>
    <property type="evidence" value="ECO:0007669"/>
    <property type="project" value="InterPro"/>
</dbReference>
<dbReference type="PANTHER" id="PTHR33166">
    <property type="entry name" value="GAG_P30 DOMAIN-CONTAINING PROTEIN"/>
    <property type="match status" value="1"/>
</dbReference>
<dbReference type="Gene3D" id="3.10.20.370">
    <property type="match status" value="1"/>
</dbReference>
<dbReference type="STRING" id="333673.A0A3M0L7E3"/>
<dbReference type="CDD" id="cd09273">
    <property type="entry name" value="RNase_HI_RT_Bel"/>
    <property type="match status" value="1"/>
</dbReference>
<dbReference type="GO" id="GO:0004523">
    <property type="term" value="F:RNA-DNA hybrid ribonuclease activity"/>
    <property type="evidence" value="ECO:0007669"/>
    <property type="project" value="InterPro"/>
</dbReference>
<dbReference type="Pfam" id="PF02093">
    <property type="entry name" value="Gag_p30"/>
    <property type="match status" value="1"/>
</dbReference>
<sequence length="777" mass="88760">MGQGKSKPPPPMKLPPVPKDSPLGFMLAEWKQYPGTRDKDKAKMIHYCVEVWGGKEISENVFWPVFGSSEDWVRQKLNLWVNTKTPFSQEESDYASIWVETPGVFLFNLKEKPDSREDKKRGKREEEVPLVPPPYVPPQAPPLPDNENAQEQAEAPPRGPMTRQRARQQNLYPLREMPMGGPQAGIGFISVPLSSGDVRDFKKEMGNLLEDPLGVSERVDQFLGPNIYTWDELQSILGILFTSEEKKMIRRAGMRIWDAQHAQGPQADLKWPLQNPNWNHQNPEHRGHMQDLRTIIIQGIREAVPRGQNINKAFNERQKKEETPTEWLERLRKNLQLYSGIDPEAPVGQALLKTQFVAKSWEDIRKKLEKLDNWQERGLDELLREAQKVYVRREEESHKRQVSKAKLQFVEEEVKYLGHYLSKGEKRIDPERVKDNGTAYGVLTQDWAGKKKPVGYLSKLLDPVSKGWPTCLQAVVACALLTEEAHKITFNSELKVLSPHNIRGILQQKADKWITDSRLLKYEGILLDSPKLTLEVTGLQNPAQFLYGEPDEKELAHNCMTTIEEQTKIRPDLEEEELETGERLFVDGSSRVIEGKRVSGYAIIGGPELEVIESGPLNKTWSAQACELYAVLRALERLKDKEGTIYTDSKYAFGVVHTFGKIWEERGLMNSQGKDLIHQELIKRVLIALRKPKKIAVVHLRGHQRGIDFRSRGNNAADQEAKKAALMIIRQKEKGGPGTESLDEEKAEYRFTKTEEQKLSQMGICKDQDGKWKLSDG</sequence>
<keyword evidence="10" id="KW-1185">Reference proteome</keyword>
<dbReference type="Pfam" id="PF17917">
    <property type="entry name" value="RT_RNaseH"/>
    <property type="match status" value="1"/>
</dbReference>
<protein>
    <recommendedName>
        <fullName evidence="8">RNase H type-1 domain-containing protein</fullName>
    </recommendedName>
</protein>
<dbReference type="InterPro" id="IPR008919">
    <property type="entry name" value="Retrov_capsid_N"/>
</dbReference>
<dbReference type="EMBL" id="QRBI01000093">
    <property type="protein sequence ID" value="RMC21572.1"/>
    <property type="molecule type" value="Genomic_DNA"/>
</dbReference>
<evidence type="ECO:0000256" key="2">
    <source>
        <dbReference type="ARBA" id="ARBA00022695"/>
    </source>
</evidence>
<dbReference type="InterPro" id="IPR043502">
    <property type="entry name" value="DNA/RNA_pol_sf"/>
</dbReference>
<keyword evidence="5" id="KW-0378">Hydrolase</keyword>
<gene>
    <name evidence="9" type="ORF">DUI87_02439</name>
</gene>
<evidence type="ECO:0000313" key="10">
    <source>
        <dbReference type="Proteomes" id="UP000269221"/>
    </source>
</evidence>
<evidence type="ECO:0000259" key="8">
    <source>
        <dbReference type="PROSITE" id="PS50879"/>
    </source>
</evidence>
<evidence type="ECO:0000256" key="6">
    <source>
        <dbReference type="ARBA" id="ARBA00022918"/>
    </source>
</evidence>
<dbReference type="InterPro" id="IPR002156">
    <property type="entry name" value="RNaseH_domain"/>
</dbReference>
<evidence type="ECO:0000313" key="9">
    <source>
        <dbReference type="EMBL" id="RMC21572.1"/>
    </source>
</evidence>
<evidence type="ECO:0000256" key="1">
    <source>
        <dbReference type="ARBA" id="ARBA00022679"/>
    </source>
</evidence>
<dbReference type="SUPFAM" id="SSF47943">
    <property type="entry name" value="Retrovirus capsid protein, N-terminal core domain"/>
    <property type="match status" value="1"/>
</dbReference>
<dbReference type="InterPro" id="IPR050462">
    <property type="entry name" value="Retroviral_Gag-Pol_poly"/>
</dbReference>
<name>A0A3M0L7E3_HIRRU</name>
<feature type="region of interest" description="Disordered" evidence="7">
    <location>
        <begin position="110"/>
        <end position="165"/>
    </location>
</feature>
<keyword evidence="2" id="KW-0548">Nucleotidyltransferase</keyword>
<evidence type="ECO:0000256" key="3">
    <source>
        <dbReference type="ARBA" id="ARBA00022722"/>
    </source>
</evidence>
<dbReference type="OrthoDB" id="9906983at2759"/>
<dbReference type="SUPFAM" id="SSF53098">
    <property type="entry name" value="Ribonuclease H-like"/>
    <property type="match status" value="1"/>
</dbReference>
<keyword evidence="4" id="KW-0255">Endonuclease</keyword>
<evidence type="ECO:0000256" key="7">
    <source>
        <dbReference type="SAM" id="MobiDB-lite"/>
    </source>
</evidence>
<feature type="compositionally biased region" description="Pro residues" evidence="7">
    <location>
        <begin position="130"/>
        <end position="144"/>
    </location>
</feature>
<keyword evidence="1" id="KW-0808">Transferase</keyword>
<reference evidence="9 10" key="1">
    <citation type="submission" date="2018-07" db="EMBL/GenBank/DDBJ databases">
        <title>A high quality draft genome assembly of the barn swallow (H. rustica rustica).</title>
        <authorList>
            <person name="Formenti G."/>
            <person name="Chiara M."/>
            <person name="Poveda L."/>
            <person name="Francoijs K.-J."/>
            <person name="Bonisoli-Alquati A."/>
            <person name="Canova L."/>
            <person name="Gianfranceschi L."/>
            <person name="Horner D.S."/>
            <person name="Saino N."/>
        </authorList>
    </citation>
    <scope>NUCLEOTIDE SEQUENCE [LARGE SCALE GENOMIC DNA]</scope>
    <source>
        <strain evidence="9">Chelidonia</strain>
        <tissue evidence="9">Blood</tissue>
    </source>
</reference>
<comment type="caution">
    <text evidence="9">The sequence shown here is derived from an EMBL/GenBank/DDBJ whole genome shotgun (WGS) entry which is preliminary data.</text>
</comment>
<keyword evidence="3" id="KW-0540">Nuclease</keyword>
<organism evidence="9 10">
    <name type="scientific">Hirundo rustica rustica</name>
    <dbReference type="NCBI Taxonomy" id="333673"/>
    <lineage>
        <taxon>Eukaryota</taxon>
        <taxon>Metazoa</taxon>
        <taxon>Chordata</taxon>
        <taxon>Craniata</taxon>
        <taxon>Vertebrata</taxon>
        <taxon>Euteleostomi</taxon>
        <taxon>Archelosauria</taxon>
        <taxon>Archosauria</taxon>
        <taxon>Dinosauria</taxon>
        <taxon>Saurischia</taxon>
        <taxon>Theropoda</taxon>
        <taxon>Coelurosauria</taxon>
        <taxon>Aves</taxon>
        <taxon>Neognathae</taxon>
        <taxon>Neoaves</taxon>
        <taxon>Telluraves</taxon>
        <taxon>Australaves</taxon>
        <taxon>Passeriformes</taxon>
        <taxon>Sylvioidea</taxon>
        <taxon>Hirundinidae</taxon>
        <taxon>Hirundo</taxon>
    </lineage>
</organism>
<dbReference type="AlphaFoldDB" id="A0A3M0L7E3"/>
<feature type="domain" description="RNase H type-1" evidence="8">
    <location>
        <begin position="578"/>
        <end position="726"/>
    </location>
</feature>
<feature type="compositionally biased region" description="Basic and acidic residues" evidence="7">
    <location>
        <begin position="110"/>
        <end position="127"/>
    </location>
</feature>
<dbReference type="InterPro" id="IPR036397">
    <property type="entry name" value="RNaseH_sf"/>
</dbReference>
<evidence type="ECO:0000256" key="4">
    <source>
        <dbReference type="ARBA" id="ARBA00022759"/>
    </source>
</evidence>
<dbReference type="PROSITE" id="PS50879">
    <property type="entry name" value="RNASE_H_1"/>
    <property type="match status" value="1"/>
</dbReference>
<dbReference type="GO" id="GO:0003964">
    <property type="term" value="F:RNA-directed DNA polymerase activity"/>
    <property type="evidence" value="ECO:0007669"/>
    <property type="project" value="UniProtKB-KW"/>
</dbReference>